<dbReference type="EMBL" id="KZ110593">
    <property type="protein sequence ID" value="OSX65415.1"/>
    <property type="molecule type" value="Genomic_DNA"/>
</dbReference>
<dbReference type="AlphaFoldDB" id="A0A1X6N9U4"/>
<organism evidence="1 2">
    <name type="scientific">Postia placenta MAD-698-R-SB12</name>
    <dbReference type="NCBI Taxonomy" id="670580"/>
    <lineage>
        <taxon>Eukaryota</taxon>
        <taxon>Fungi</taxon>
        <taxon>Dikarya</taxon>
        <taxon>Basidiomycota</taxon>
        <taxon>Agaricomycotina</taxon>
        <taxon>Agaricomycetes</taxon>
        <taxon>Polyporales</taxon>
        <taxon>Adustoporiaceae</taxon>
        <taxon>Rhodonia</taxon>
    </lineage>
</organism>
<accession>A0A1X6N9U4</accession>
<dbReference type="PANTHER" id="PTHR45296:SF1">
    <property type="entry name" value="TRANSDUCIN_WD40 REPEAT-LIKE SUPERFAMILY PROTEIN"/>
    <property type="match status" value="1"/>
</dbReference>
<dbReference type="InterPro" id="IPR015943">
    <property type="entry name" value="WD40/YVTN_repeat-like_dom_sf"/>
</dbReference>
<sequence length="346" mass="36387">MSVQCTINTPHAVSAVTFSSSGSLWVGSDDGTLRLYELPAPKVVRAIKSLGSEIASIATLRSKDPQAGGLWIASGCRAFSFPAHSDKMISTDADARTTVQLGEDDEDALNELSISENGRYLAFSTDGGSAGVVEFSTQAVTRMKTRHSSICGAVKFIPDRPSELVSAGYDSALLHHDFPQGTLLSRFDITSAPPSSGVSLSPPFVLSTAVSSTGLVAASTADGRVWIGAGGEKRPSPVSGAKQKRSRKWDGLQENEGLWLQVAEGPVVAVVFRGTETLITCTLLGKLARYTISHNAEGALQAEPNWTGETNHLAKVNAVALNDPFLCVAGLDSAGKGIIEVWGLDE</sequence>
<dbReference type="Proteomes" id="UP000194127">
    <property type="component" value="Unassembled WGS sequence"/>
</dbReference>
<dbReference type="InterPro" id="IPR001680">
    <property type="entry name" value="WD40_rpt"/>
</dbReference>
<evidence type="ECO:0000313" key="1">
    <source>
        <dbReference type="EMBL" id="OSX65415.1"/>
    </source>
</evidence>
<dbReference type="SUPFAM" id="SSF50978">
    <property type="entry name" value="WD40 repeat-like"/>
    <property type="match status" value="1"/>
</dbReference>
<dbReference type="Gene3D" id="2.130.10.10">
    <property type="entry name" value="YVTN repeat-like/Quinoprotein amine dehydrogenase"/>
    <property type="match status" value="2"/>
</dbReference>
<keyword evidence="2" id="KW-1185">Reference proteome</keyword>
<evidence type="ECO:0000313" key="2">
    <source>
        <dbReference type="Proteomes" id="UP000194127"/>
    </source>
</evidence>
<dbReference type="SMART" id="SM00320">
    <property type="entry name" value="WD40"/>
    <property type="match status" value="2"/>
</dbReference>
<dbReference type="OrthoDB" id="2161379at2759"/>
<dbReference type="GeneID" id="36323558"/>
<protein>
    <recommendedName>
        <fullName evidence="3">Anaphase-promoting complex subunit 4 WD40 domain-containing protein</fullName>
    </recommendedName>
</protein>
<dbReference type="InterPro" id="IPR036322">
    <property type="entry name" value="WD40_repeat_dom_sf"/>
</dbReference>
<name>A0A1X6N9U4_9APHY</name>
<gene>
    <name evidence="1" type="ORF">POSPLADRAFT_1044791</name>
</gene>
<dbReference type="STRING" id="670580.A0A1X6N9U4"/>
<evidence type="ECO:0008006" key="3">
    <source>
        <dbReference type="Google" id="ProtNLM"/>
    </source>
</evidence>
<reference evidence="1 2" key="1">
    <citation type="submission" date="2017-04" db="EMBL/GenBank/DDBJ databases">
        <title>Genome Sequence of the Model Brown-Rot Fungus Postia placenta SB12.</title>
        <authorList>
            <consortium name="DOE Joint Genome Institute"/>
            <person name="Gaskell J."/>
            <person name="Kersten P."/>
            <person name="Larrondo L.F."/>
            <person name="Canessa P."/>
            <person name="Martinez D."/>
            <person name="Hibbett D."/>
            <person name="Schmoll M."/>
            <person name="Kubicek C.P."/>
            <person name="Martinez A.T."/>
            <person name="Yadav J."/>
            <person name="Master E."/>
            <person name="Magnuson J.K."/>
            <person name="James T."/>
            <person name="Yaver D."/>
            <person name="Berka R."/>
            <person name="Labutti K."/>
            <person name="Lipzen A."/>
            <person name="Aerts A."/>
            <person name="Barry K."/>
            <person name="Henrissat B."/>
            <person name="Blanchette R."/>
            <person name="Grigoriev I."/>
            <person name="Cullen D."/>
        </authorList>
    </citation>
    <scope>NUCLEOTIDE SEQUENCE [LARGE SCALE GENOMIC DNA]</scope>
    <source>
        <strain evidence="1 2">MAD-698-R-SB12</strain>
    </source>
</reference>
<proteinExistence type="predicted"/>
<dbReference type="RefSeq" id="XP_024342209.1">
    <property type="nucleotide sequence ID" value="XM_024478608.1"/>
</dbReference>
<dbReference type="PANTHER" id="PTHR45296">
    <property type="entry name" value="TRANSDUCIN/WD40 REPEAT-LIKE SUPERFAMILY PROTEIN"/>
    <property type="match status" value="1"/>
</dbReference>